<dbReference type="Proteomes" id="UP000232229">
    <property type="component" value="Chromosome"/>
</dbReference>
<evidence type="ECO:0000256" key="1">
    <source>
        <dbReference type="ARBA" id="ARBA00022490"/>
    </source>
</evidence>
<dbReference type="GO" id="GO:0003723">
    <property type="term" value="F:RNA binding"/>
    <property type="evidence" value="ECO:0007669"/>
    <property type="project" value="UniProtKB-UniRule"/>
</dbReference>
<protein>
    <recommendedName>
        <fullName evidence="3">SsrA-binding protein</fullName>
    </recommendedName>
    <alternativeName>
        <fullName evidence="3">Small protein B</fullName>
    </alternativeName>
</protein>
<proteinExistence type="inferred from homology"/>
<dbReference type="GO" id="GO:0005829">
    <property type="term" value="C:cytosol"/>
    <property type="evidence" value="ECO:0007669"/>
    <property type="project" value="TreeGrafter"/>
</dbReference>
<dbReference type="GO" id="GO:0070929">
    <property type="term" value="P:trans-translation"/>
    <property type="evidence" value="ECO:0007669"/>
    <property type="project" value="UniProtKB-UniRule"/>
</dbReference>
<dbReference type="PANTHER" id="PTHR30308:SF2">
    <property type="entry name" value="SSRA-BINDING PROTEIN"/>
    <property type="match status" value="1"/>
</dbReference>
<name>A0A249SMY9_9MOLU</name>
<comment type="function">
    <text evidence="3">Required for rescue of stalled ribosomes mediated by trans-translation. Binds to transfer-messenger RNA (tmRNA), required for stable association of tmRNA with ribosomes. tmRNA and SmpB together mimic tRNA shape, replacing the anticodon stem-loop with SmpB. tmRNA is encoded by the ssrA gene; the 2 termini fold to resemble tRNA(Ala) and it encodes a 'tag peptide', a short internal open reading frame. During trans-translation Ala-aminoacylated tmRNA acts like a tRNA, entering the A-site of stalled ribosomes, displacing the stalled mRNA. The ribosome then switches to translate the ORF on the tmRNA; the nascent peptide is terminated with the 'tag peptide' encoded by the tmRNA and targeted for degradation. The ribosome is freed to recommence translation, which seems to be the essential function of trans-translation.</text>
</comment>
<dbReference type="InterPro" id="IPR020081">
    <property type="entry name" value="SsrA-bd_prot_CS"/>
</dbReference>
<evidence type="ECO:0000256" key="4">
    <source>
        <dbReference type="SAM" id="MobiDB-lite"/>
    </source>
</evidence>
<dbReference type="PANTHER" id="PTHR30308">
    <property type="entry name" value="TMRNA-BINDING COMPONENT OF TRANS-TRANSLATION TAGGING COMPLEX"/>
    <property type="match status" value="1"/>
</dbReference>
<dbReference type="EMBL" id="CP023173">
    <property type="protein sequence ID" value="ASZ08967.1"/>
    <property type="molecule type" value="Genomic_DNA"/>
</dbReference>
<dbReference type="GO" id="GO:0070930">
    <property type="term" value="P:trans-translation-dependent protein tagging"/>
    <property type="evidence" value="ECO:0007669"/>
    <property type="project" value="TreeGrafter"/>
</dbReference>
<comment type="similarity">
    <text evidence="3">Belongs to the SmpB family.</text>
</comment>
<keyword evidence="2 3" id="KW-0694">RNA-binding</keyword>
<dbReference type="Pfam" id="PF01668">
    <property type="entry name" value="SmpB"/>
    <property type="match status" value="1"/>
</dbReference>
<organism evidence="5 6">
    <name type="scientific">Mesoplasma chauliocola</name>
    <dbReference type="NCBI Taxonomy" id="216427"/>
    <lineage>
        <taxon>Bacteria</taxon>
        <taxon>Bacillati</taxon>
        <taxon>Mycoplasmatota</taxon>
        <taxon>Mollicutes</taxon>
        <taxon>Entomoplasmatales</taxon>
        <taxon>Entomoplasmataceae</taxon>
        <taxon>Mesoplasma</taxon>
    </lineage>
</organism>
<dbReference type="InterPro" id="IPR023620">
    <property type="entry name" value="SmpB"/>
</dbReference>
<evidence type="ECO:0000313" key="5">
    <source>
        <dbReference type="EMBL" id="ASZ08967.1"/>
    </source>
</evidence>
<accession>A0A249SMY9</accession>
<dbReference type="HAMAP" id="MF_00023">
    <property type="entry name" value="SmpB"/>
    <property type="match status" value="1"/>
</dbReference>
<dbReference type="NCBIfam" id="NF003843">
    <property type="entry name" value="PRK05422.1"/>
    <property type="match status" value="1"/>
</dbReference>
<dbReference type="CDD" id="cd09294">
    <property type="entry name" value="SmpB"/>
    <property type="match status" value="1"/>
</dbReference>
<dbReference type="STRING" id="1336232.GCA_000518825_00070"/>
<dbReference type="KEGG" id="mchc:CK556_01170"/>
<feature type="region of interest" description="Disordered" evidence="4">
    <location>
        <begin position="130"/>
        <end position="149"/>
    </location>
</feature>
<dbReference type="AlphaFoldDB" id="A0A249SMY9"/>
<comment type="subcellular location">
    <subcellularLocation>
        <location evidence="3">Cytoplasm</location>
    </subcellularLocation>
    <text evidence="3">The tmRNA-SmpB complex associates with stalled 70S ribosomes.</text>
</comment>
<evidence type="ECO:0000256" key="2">
    <source>
        <dbReference type="ARBA" id="ARBA00022884"/>
    </source>
</evidence>
<dbReference type="SUPFAM" id="SSF74982">
    <property type="entry name" value="Small protein B (SmpB)"/>
    <property type="match status" value="1"/>
</dbReference>
<evidence type="ECO:0000256" key="3">
    <source>
        <dbReference type="HAMAP-Rule" id="MF_00023"/>
    </source>
</evidence>
<evidence type="ECO:0000313" key="6">
    <source>
        <dbReference type="Proteomes" id="UP000232229"/>
    </source>
</evidence>
<keyword evidence="1 3" id="KW-0963">Cytoplasm</keyword>
<feature type="compositionally biased region" description="Basic and acidic residues" evidence="4">
    <location>
        <begin position="130"/>
        <end position="143"/>
    </location>
</feature>
<gene>
    <name evidence="3" type="primary">smpB</name>
    <name evidence="5" type="ORF">CK556_01170</name>
</gene>
<keyword evidence="6" id="KW-1185">Reference proteome</keyword>
<dbReference type="NCBIfam" id="TIGR00086">
    <property type="entry name" value="smpB"/>
    <property type="match status" value="1"/>
</dbReference>
<dbReference type="InterPro" id="IPR000037">
    <property type="entry name" value="SsrA-bd_prot"/>
</dbReference>
<reference evidence="5 6" key="1">
    <citation type="submission" date="2017-08" db="EMBL/GenBank/DDBJ databases">
        <title>Complete Genome Sequence of Mesoplasma chauliocola.</title>
        <authorList>
            <person name="Knight T.F.Jr."/>
            <person name="Citino T."/>
        </authorList>
    </citation>
    <scope>NUCLEOTIDE SEQUENCE [LARGE SCALE GENOMIC DNA]</scope>
    <source>
        <strain evidence="5 6">CHPA-2</strain>
    </source>
</reference>
<sequence>MGEHVIALNKKARFNYEILETWEAGIELYGPEIKSIRNHEANISEAFIIIRKQEAFLINSNIKKYDYANFVKGIDPLRTRKLLLHKKEINKILKRVMLEKLTIVPLKLYLKGNYAKLEIGLGRGKKLHDKRETIKQRDTERKEMRKYKY</sequence>
<dbReference type="RefSeq" id="WP_027875255.1">
    <property type="nucleotide sequence ID" value="NZ_CP023173.1"/>
</dbReference>
<dbReference type="PROSITE" id="PS01317">
    <property type="entry name" value="SSRP"/>
    <property type="match status" value="1"/>
</dbReference>
<dbReference type="Gene3D" id="2.40.280.10">
    <property type="match status" value="1"/>
</dbReference>